<dbReference type="EMBL" id="BMLI01000004">
    <property type="protein sequence ID" value="GGN12892.1"/>
    <property type="molecule type" value="Genomic_DNA"/>
</dbReference>
<accession>A0ABQ2IMP4</accession>
<protein>
    <submittedName>
        <fullName evidence="1">Uncharacterized protein</fullName>
    </submittedName>
</protein>
<dbReference type="Proteomes" id="UP000632339">
    <property type="component" value="Unassembled WGS sequence"/>
</dbReference>
<reference evidence="2" key="1">
    <citation type="journal article" date="2019" name="Int. J. Syst. Evol. Microbiol.">
        <title>The Global Catalogue of Microorganisms (GCM) 10K type strain sequencing project: providing services to taxonomists for standard genome sequencing and annotation.</title>
        <authorList>
            <consortium name="The Broad Institute Genomics Platform"/>
            <consortium name="The Broad Institute Genome Sequencing Center for Infectious Disease"/>
            <person name="Wu L."/>
            <person name="Ma J."/>
        </authorList>
    </citation>
    <scope>NUCLEOTIDE SEQUENCE [LARGE SCALE GENOMIC DNA]</scope>
    <source>
        <strain evidence="2">CGMCC 1.6375</strain>
    </source>
</reference>
<sequence length="71" mass="7932">MLPVLMDTTSALIGTLKKWPVGGNEKIRSDAGAKMEIEFGKPFQMWLCRGRMGSGKLLRCEERLLYCALIA</sequence>
<proteinExistence type="predicted"/>
<organism evidence="1 2">
    <name type="scientific">Dyadobacter beijingensis</name>
    <dbReference type="NCBI Taxonomy" id="365489"/>
    <lineage>
        <taxon>Bacteria</taxon>
        <taxon>Pseudomonadati</taxon>
        <taxon>Bacteroidota</taxon>
        <taxon>Cytophagia</taxon>
        <taxon>Cytophagales</taxon>
        <taxon>Spirosomataceae</taxon>
        <taxon>Dyadobacter</taxon>
    </lineage>
</organism>
<dbReference type="RefSeq" id="WP_019945318.1">
    <property type="nucleotide sequence ID" value="NZ_BMLI01000004.1"/>
</dbReference>
<keyword evidence="2" id="KW-1185">Reference proteome</keyword>
<name>A0ABQ2IMP4_9BACT</name>
<comment type="caution">
    <text evidence="1">The sequence shown here is derived from an EMBL/GenBank/DDBJ whole genome shotgun (WGS) entry which is preliminary data.</text>
</comment>
<gene>
    <name evidence="1" type="ORF">GCM10010967_56130</name>
</gene>
<evidence type="ECO:0000313" key="1">
    <source>
        <dbReference type="EMBL" id="GGN12892.1"/>
    </source>
</evidence>
<evidence type="ECO:0000313" key="2">
    <source>
        <dbReference type="Proteomes" id="UP000632339"/>
    </source>
</evidence>